<dbReference type="PANTHER" id="PTHR36511">
    <property type="entry name" value="MERR FAMILY BACTERIAL REGULATORY PROTEIN"/>
    <property type="match status" value="1"/>
</dbReference>
<dbReference type="EMBL" id="JAGSSV010000007">
    <property type="protein sequence ID" value="MBR7888891.1"/>
    <property type="molecule type" value="Genomic_DNA"/>
</dbReference>
<dbReference type="Pfam" id="PF01381">
    <property type="entry name" value="HTH_3"/>
    <property type="match status" value="1"/>
</dbReference>
<evidence type="ECO:0000313" key="5">
    <source>
        <dbReference type="EMBL" id="MBR7888891.1"/>
    </source>
</evidence>
<dbReference type="RefSeq" id="WP_211536234.1">
    <property type="nucleotide sequence ID" value="NZ_JAGSSV010000007.1"/>
</dbReference>
<accession>A0ABS5HB55</accession>
<keyword evidence="6" id="KW-1185">Reference proteome</keyword>
<evidence type="ECO:0000259" key="4">
    <source>
        <dbReference type="PROSITE" id="PS50943"/>
    </source>
</evidence>
<dbReference type="CDD" id="cd00093">
    <property type="entry name" value="HTH_XRE"/>
    <property type="match status" value="1"/>
</dbReference>
<dbReference type="InterPro" id="IPR010982">
    <property type="entry name" value="Lambda_DNA-bd_dom_sf"/>
</dbReference>
<evidence type="ECO:0000313" key="6">
    <source>
        <dbReference type="Proteomes" id="UP000679722"/>
    </source>
</evidence>
<proteinExistence type="predicted"/>
<dbReference type="PANTHER" id="PTHR36511:SF3">
    <property type="entry name" value="ANTITOXIN HIGA-2"/>
    <property type="match status" value="1"/>
</dbReference>
<organism evidence="5 6">
    <name type="scientific">Marinomonas vulgaris</name>
    <dbReference type="NCBI Taxonomy" id="2823372"/>
    <lineage>
        <taxon>Bacteria</taxon>
        <taxon>Pseudomonadati</taxon>
        <taxon>Pseudomonadota</taxon>
        <taxon>Gammaproteobacteria</taxon>
        <taxon>Oceanospirillales</taxon>
        <taxon>Oceanospirillaceae</taxon>
        <taxon>Marinomonas</taxon>
    </lineage>
</organism>
<feature type="domain" description="HTH cro/C1-type" evidence="4">
    <location>
        <begin position="47"/>
        <end position="83"/>
    </location>
</feature>
<gene>
    <name evidence="5" type="ORF">J9B83_08020</name>
</gene>
<dbReference type="SUPFAM" id="SSF47413">
    <property type="entry name" value="lambda repressor-like DNA-binding domains"/>
    <property type="match status" value="1"/>
</dbReference>
<evidence type="ECO:0000256" key="2">
    <source>
        <dbReference type="ARBA" id="ARBA00023125"/>
    </source>
</evidence>
<name>A0ABS5HB55_9GAMM</name>
<reference evidence="6" key="1">
    <citation type="submission" date="2023-07" db="EMBL/GenBank/DDBJ databases">
        <title>Marinomonas vulgaris A79, complete genome.</title>
        <authorList>
            <person name="Ying J.-J."/>
        </authorList>
    </citation>
    <scope>NUCLEOTIDE SEQUENCE [LARGE SCALE GENOMIC DNA]</scope>
    <source>
        <strain evidence="6">A79</strain>
    </source>
</reference>
<protein>
    <submittedName>
        <fullName evidence="5">Helix-turn-helix domain-containing protein</fullName>
    </submittedName>
</protein>
<dbReference type="SMART" id="SM00530">
    <property type="entry name" value="HTH_XRE"/>
    <property type="match status" value="1"/>
</dbReference>
<dbReference type="Gene3D" id="1.10.260.40">
    <property type="entry name" value="lambda repressor-like DNA-binding domains"/>
    <property type="match status" value="1"/>
</dbReference>
<comment type="caution">
    <text evidence="5">The sequence shown here is derived from an EMBL/GenBank/DDBJ whole genome shotgun (WGS) entry which is preliminary data.</text>
</comment>
<sequence>MKDERIDRVQVMARRFHEKGAVSQITMRKIDALALHDKPIEMTASRIKEIRLKAHISQGVLASVLAMSIESIQKWEQGKSQPNGAAARLLYLIDKKGLESIL</sequence>
<dbReference type="Proteomes" id="UP000679722">
    <property type="component" value="Unassembled WGS sequence"/>
</dbReference>
<dbReference type="InterPro" id="IPR052359">
    <property type="entry name" value="HTH-type_reg/antitoxin"/>
</dbReference>
<dbReference type="PROSITE" id="PS50943">
    <property type="entry name" value="HTH_CROC1"/>
    <property type="match status" value="1"/>
</dbReference>
<keyword evidence="1" id="KW-0805">Transcription regulation</keyword>
<keyword evidence="3" id="KW-0804">Transcription</keyword>
<dbReference type="InterPro" id="IPR001387">
    <property type="entry name" value="Cro/C1-type_HTH"/>
</dbReference>
<evidence type="ECO:0000256" key="1">
    <source>
        <dbReference type="ARBA" id="ARBA00023015"/>
    </source>
</evidence>
<keyword evidence="2" id="KW-0238">DNA-binding</keyword>
<evidence type="ECO:0000256" key="3">
    <source>
        <dbReference type="ARBA" id="ARBA00023163"/>
    </source>
</evidence>